<feature type="domain" description="AB hydrolase-1" evidence="1">
    <location>
        <begin position="62"/>
        <end position="293"/>
    </location>
</feature>
<reference evidence="2 3" key="1">
    <citation type="journal article" date="2019" name="PLoS Negl. Trop. Dis.">
        <title>Revisiting the worldwide diversity of Leptospira species in the environment.</title>
        <authorList>
            <person name="Vincent A.T."/>
            <person name="Schiettekatte O."/>
            <person name="Bourhy P."/>
            <person name="Veyrier F.J."/>
            <person name="Picardeau M."/>
        </authorList>
    </citation>
    <scope>NUCLEOTIDE SEQUENCE [LARGE SCALE GENOMIC DNA]</scope>
    <source>
        <strain evidence="2 3">201800273</strain>
    </source>
</reference>
<dbReference type="Gene3D" id="3.40.50.1820">
    <property type="entry name" value="alpha/beta hydrolase"/>
    <property type="match status" value="1"/>
</dbReference>
<keyword evidence="2" id="KW-0378">Hydrolase</keyword>
<dbReference type="InterPro" id="IPR000639">
    <property type="entry name" value="Epox_hydrolase-like"/>
</dbReference>
<evidence type="ECO:0000313" key="3">
    <source>
        <dbReference type="Proteomes" id="UP000297641"/>
    </source>
</evidence>
<dbReference type="GO" id="GO:0046464">
    <property type="term" value="P:acylglycerol catabolic process"/>
    <property type="evidence" value="ECO:0007669"/>
    <property type="project" value="TreeGrafter"/>
</dbReference>
<dbReference type="PROSITE" id="PS51257">
    <property type="entry name" value="PROKAR_LIPOPROTEIN"/>
    <property type="match status" value="1"/>
</dbReference>
<dbReference type="PANTHER" id="PTHR43798:SF5">
    <property type="entry name" value="MONOACYLGLYCEROL LIPASE ABHD6"/>
    <property type="match status" value="1"/>
</dbReference>
<name>A0A7I0HPT5_9LEPT</name>
<dbReference type="AlphaFoldDB" id="A0A7I0HPT5"/>
<dbReference type="PANTHER" id="PTHR43798">
    <property type="entry name" value="MONOACYLGLYCEROL LIPASE"/>
    <property type="match status" value="1"/>
</dbReference>
<dbReference type="GO" id="GO:0047372">
    <property type="term" value="F:monoacylglycerol lipase activity"/>
    <property type="evidence" value="ECO:0007669"/>
    <property type="project" value="TreeGrafter"/>
</dbReference>
<dbReference type="InterPro" id="IPR000073">
    <property type="entry name" value="AB_hydrolase_1"/>
</dbReference>
<dbReference type="Proteomes" id="UP000297641">
    <property type="component" value="Unassembled WGS sequence"/>
</dbReference>
<evidence type="ECO:0000313" key="2">
    <source>
        <dbReference type="EMBL" id="TGL03483.1"/>
    </source>
</evidence>
<dbReference type="RefSeq" id="WP_135771811.1">
    <property type="nucleotide sequence ID" value="NZ_RQFT01000012.1"/>
</dbReference>
<dbReference type="PRINTS" id="PR00111">
    <property type="entry name" value="ABHYDROLASE"/>
</dbReference>
<comment type="caution">
    <text evidence="2">The sequence shown here is derived from an EMBL/GenBank/DDBJ whole genome shotgun (WGS) entry which is preliminary data.</text>
</comment>
<dbReference type="Pfam" id="PF00561">
    <property type="entry name" value="Abhydrolase_1"/>
    <property type="match status" value="1"/>
</dbReference>
<organism evidence="2 3">
    <name type="scientific">Leptospira bouyouniensis</name>
    <dbReference type="NCBI Taxonomy" id="2484911"/>
    <lineage>
        <taxon>Bacteria</taxon>
        <taxon>Pseudomonadati</taxon>
        <taxon>Spirochaetota</taxon>
        <taxon>Spirochaetia</taxon>
        <taxon>Leptospirales</taxon>
        <taxon>Leptospiraceae</taxon>
        <taxon>Leptospira</taxon>
    </lineage>
</organism>
<dbReference type="PRINTS" id="PR00412">
    <property type="entry name" value="EPOXHYDRLASE"/>
</dbReference>
<protein>
    <submittedName>
        <fullName evidence="2">Alpha/beta hydrolase</fullName>
    </submittedName>
</protein>
<dbReference type="InterPro" id="IPR050266">
    <property type="entry name" value="AB_hydrolase_sf"/>
</dbReference>
<gene>
    <name evidence="2" type="ORF">EHQ43_17115</name>
</gene>
<sequence>MKSKLKSILNTLLILVTVFGCASGLHKTGISIERYRSNLETKSVVVEDLVWKYTEKPGDGETLLVVHGFGGDKDHWTRFSRHLPKNIRVIAPDLPGFGESSKPEGISYTQESQAIRLQKFTETLGLTKFHIAGNSMGGGIAGIFAAKFRKQVKSLILFDNAGIKSPVPSEMQTIELSGKESPLLVKDTEDFDRLLRFTFVKPPYLPSFLKSYFAEKSVANREWNAHILKQIRKEGYVLESKLDQIEAPCLTIWGKEDKVIHYSVMEVLKNKLKTKLETVLLENMGHAPMIEDPQLSAKLVQDWIHNETLNKN</sequence>
<proteinExistence type="predicted"/>
<dbReference type="SUPFAM" id="SSF53474">
    <property type="entry name" value="alpha/beta-Hydrolases"/>
    <property type="match status" value="1"/>
</dbReference>
<dbReference type="InterPro" id="IPR029058">
    <property type="entry name" value="AB_hydrolase_fold"/>
</dbReference>
<dbReference type="EMBL" id="RQFT01000012">
    <property type="protein sequence ID" value="TGL03483.1"/>
    <property type="molecule type" value="Genomic_DNA"/>
</dbReference>
<accession>A0A7I0HPT5</accession>
<dbReference type="GO" id="GO:0016020">
    <property type="term" value="C:membrane"/>
    <property type="evidence" value="ECO:0007669"/>
    <property type="project" value="TreeGrafter"/>
</dbReference>
<evidence type="ECO:0000259" key="1">
    <source>
        <dbReference type="Pfam" id="PF00561"/>
    </source>
</evidence>